<dbReference type="Proteomes" id="UP000009223">
    <property type="component" value="Chromosome"/>
</dbReference>
<accession>F5YNE6</accession>
<dbReference type="OrthoDB" id="9789740at2"/>
<reference evidence="1 2" key="2">
    <citation type="journal article" date="2011" name="ISME J.">
        <title>RNA-seq reveals cooperative metabolic interactions between two termite-gut spirochete species in co-culture.</title>
        <authorList>
            <person name="Rosenthal A.Z."/>
            <person name="Matson E.G."/>
            <person name="Eldar A."/>
            <person name="Leadbetter J.R."/>
        </authorList>
    </citation>
    <scope>NUCLEOTIDE SEQUENCE [LARGE SCALE GENOMIC DNA]</scope>
    <source>
        <strain evidence="2">ATCC BAA-887 / DSM 12427 / ZAS-2</strain>
    </source>
</reference>
<dbReference type="AlphaFoldDB" id="F5YNE6"/>
<dbReference type="STRING" id="545694.TREPR_0042"/>
<dbReference type="RefSeq" id="WP_015706414.1">
    <property type="nucleotide sequence ID" value="NC_015578.1"/>
</dbReference>
<dbReference type="HOGENOM" id="CLU_478904_0_0_12"/>
<dbReference type="KEGG" id="tpi:TREPR_0042"/>
<sequence length="538" mass="59733">MKTRPLTIVLLLVLPVFPLLAEEGSRPREDSRLDFHLVPGTSLPLDSRGLFQPGLAASIALDWSFLPFLGISGQAGFSSIPTNAEDAVTLIEGSLGPLLRWRLLDRLSLGLRGQVGLYQFQWREYSDFRLRLGGNLSASFHISPLISLTAFAGYTSYLYQPDPFLDSINLGLGVSFNLFEITRKRTRIQGEQIMRNMVFPVSYAWYENNPVINMRITNLEPNSISNARVSFFLERYMSQPTIAADIPRLAPGESADITVTALFNETMLDLTENISANARILINYQSLGSLKEAAIPVQLPIYHRNAMTWDDDRRAASFVSPRDPIALLFSRHVGSLVESRMQGDYNRNIQYALGLFEALNLYGIYYIIDPASSYAELSDDAGQLDSLNYPFETLFYHGGDCDDLSILFCSLMEVQGIDTAFITIPGHIYMAFDSGLSEDEGRLSSFAPDLISYEGRAWVPLEITIPGSGFSQAWRVGSREWQNAAGEREIFPLKEAWSLYPPVNVPGAGSHNILLPDAAAINAAFEASLAKVKSLPKN</sequence>
<keyword evidence="2" id="KW-1185">Reference proteome</keyword>
<reference evidence="2" key="1">
    <citation type="submission" date="2009-12" db="EMBL/GenBank/DDBJ databases">
        <title>Complete sequence of Treponema primitia strain ZAS-2.</title>
        <authorList>
            <person name="Tetu S.G."/>
            <person name="Matson E."/>
            <person name="Ren Q."/>
            <person name="Seshadri R."/>
            <person name="Elbourne L."/>
            <person name="Hassan K.A."/>
            <person name="Durkin A."/>
            <person name="Radune D."/>
            <person name="Mohamoud Y."/>
            <person name="Shay R."/>
            <person name="Jin S."/>
            <person name="Zhang X."/>
            <person name="Lucey K."/>
            <person name="Ballor N.R."/>
            <person name="Ottesen E."/>
            <person name="Rosenthal R."/>
            <person name="Allen A."/>
            <person name="Leadbetter J.R."/>
            <person name="Paulsen I.T."/>
        </authorList>
    </citation>
    <scope>NUCLEOTIDE SEQUENCE [LARGE SCALE GENOMIC DNA]</scope>
    <source>
        <strain evidence="2">ATCC BAA-887 / DSM 12427 / ZAS-2</strain>
    </source>
</reference>
<organism evidence="1 2">
    <name type="scientific">Treponema primitia (strain ATCC BAA-887 / DSM 12427 / ZAS-2)</name>
    <dbReference type="NCBI Taxonomy" id="545694"/>
    <lineage>
        <taxon>Bacteria</taxon>
        <taxon>Pseudomonadati</taxon>
        <taxon>Spirochaetota</taxon>
        <taxon>Spirochaetia</taxon>
        <taxon>Spirochaetales</taxon>
        <taxon>Treponemataceae</taxon>
        <taxon>Treponema</taxon>
    </lineage>
</organism>
<dbReference type="EMBL" id="CP001843">
    <property type="protein sequence ID" value="AEF86765.1"/>
    <property type="molecule type" value="Genomic_DNA"/>
</dbReference>
<evidence type="ECO:0000313" key="1">
    <source>
        <dbReference type="EMBL" id="AEF86765.1"/>
    </source>
</evidence>
<evidence type="ECO:0000313" key="2">
    <source>
        <dbReference type="Proteomes" id="UP000009223"/>
    </source>
</evidence>
<gene>
    <name evidence="1" type="ordered locus">TREPR_0042</name>
</gene>
<name>F5YNE6_TREPZ</name>
<protein>
    <submittedName>
        <fullName evidence="1">Putative tetratricopeptide TPR_2 repeat protein</fullName>
    </submittedName>
</protein>
<proteinExistence type="predicted"/>
<dbReference type="eggNOG" id="COG0457">
    <property type="taxonomic scope" value="Bacteria"/>
</dbReference>